<protein>
    <recommendedName>
        <fullName evidence="7">Transmembrane protein</fullName>
    </recommendedName>
</protein>
<evidence type="ECO:0008006" key="7">
    <source>
        <dbReference type="Google" id="ProtNLM"/>
    </source>
</evidence>
<keyword evidence="2" id="KW-0472">Membrane</keyword>
<comment type="caution">
    <text evidence="4">The sequence shown here is derived from an EMBL/GenBank/DDBJ whole genome shotgun (WGS) entry which is preliminary data.</text>
</comment>
<evidence type="ECO:0000256" key="2">
    <source>
        <dbReference type="SAM" id="Phobius"/>
    </source>
</evidence>
<feature type="signal peptide" evidence="3">
    <location>
        <begin position="1"/>
        <end position="25"/>
    </location>
</feature>
<dbReference type="EMBL" id="CAMXCT030000779">
    <property type="protein sequence ID" value="CAL4770464.1"/>
    <property type="molecule type" value="Genomic_DNA"/>
</dbReference>
<proteinExistence type="predicted"/>
<keyword evidence="2" id="KW-1133">Transmembrane helix</keyword>
<dbReference type="AlphaFoldDB" id="A0A9P1FQV0"/>
<evidence type="ECO:0000256" key="1">
    <source>
        <dbReference type="SAM" id="MobiDB-lite"/>
    </source>
</evidence>
<organism evidence="4">
    <name type="scientific">Cladocopium goreaui</name>
    <dbReference type="NCBI Taxonomy" id="2562237"/>
    <lineage>
        <taxon>Eukaryota</taxon>
        <taxon>Sar</taxon>
        <taxon>Alveolata</taxon>
        <taxon>Dinophyceae</taxon>
        <taxon>Suessiales</taxon>
        <taxon>Symbiodiniaceae</taxon>
        <taxon>Cladocopium</taxon>
    </lineage>
</organism>
<keyword evidence="2" id="KW-0812">Transmembrane</keyword>
<reference evidence="5" key="2">
    <citation type="submission" date="2024-04" db="EMBL/GenBank/DDBJ databases">
        <authorList>
            <person name="Chen Y."/>
            <person name="Shah S."/>
            <person name="Dougan E. K."/>
            <person name="Thang M."/>
            <person name="Chan C."/>
        </authorList>
    </citation>
    <scope>NUCLEOTIDE SEQUENCE [LARGE SCALE GENOMIC DNA]</scope>
</reference>
<accession>A0A9P1FQV0</accession>
<keyword evidence="6" id="KW-1185">Reference proteome</keyword>
<dbReference type="EMBL" id="CAMXCT010000779">
    <property type="protein sequence ID" value="CAI3983152.1"/>
    <property type="molecule type" value="Genomic_DNA"/>
</dbReference>
<evidence type="ECO:0000256" key="3">
    <source>
        <dbReference type="SAM" id="SignalP"/>
    </source>
</evidence>
<feature type="transmembrane region" description="Helical" evidence="2">
    <location>
        <begin position="62"/>
        <end position="85"/>
    </location>
</feature>
<name>A0A9P1FQV0_9DINO</name>
<reference evidence="4" key="1">
    <citation type="submission" date="2022-10" db="EMBL/GenBank/DDBJ databases">
        <authorList>
            <person name="Chen Y."/>
            <person name="Dougan E. K."/>
            <person name="Chan C."/>
            <person name="Rhodes N."/>
            <person name="Thang M."/>
        </authorList>
    </citation>
    <scope>NUCLEOTIDE SEQUENCE</scope>
</reference>
<evidence type="ECO:0000313" key="4">
    <source>
        <dbReference type="EMBL" id="CAI3983152.1"/>
    </source>
</evidence>
<dbReference type="EMBL" id="CAMXCT020000779">
    <property type="protein sequence ID" value="CAL1136527.1"/>
    <property type="molecule type" value="Genomic_DNA"/>
</dbReference>
<gene>
    <name evidence="4" type="ORF">C1SCF055_LOCUS10788</name>
</gene>
<feature type="region of interest" description="Disordered" evidence="1">
    <location>
        <begin position="95"/>
        <end position="122"/>
    </location>
</feature>
<evidence type="ECO:0000313" key="6">
    <source>
        <dbReference type="Proteomes" id="UP001152797"/>
    </source>
</evidence>
<feature type="chain" id="PRO_5043272146" description="Transmembrane protein" evidence="3">
    <location>
        <begin position="26"/>
        <end position="188"/>
    </location>
</feature>
<keyword evidence="3" id="KW-0732">Signal</keyword>
<evidence type="ECO:0000313" key="5">
    <source>
        <dbReference type="EMBL" id="CAL1136527.1"/>
    </source>
</evidence>
<dbReference type="OrthoDB" id="10299299at2759"/>
<sequence length="188" mass="20743">MRPFSRAAVAALGVALVWLTSTAFTSPLAQSPLQQLESRQGFQPRLAASEGSGSFAGQSSTFSSAVAFPGCAIGLATLVTLFGKWSNKHRQRWRKAVNSENRGRQGYKADRRPPLFGPEKPPHEKKKMYHYYCNKIYKVIRFANPDGVEMAPTSQPKTWIEKFSRPGLAKIATAICASASLWLGQRLL</sequence>
<dbReference type="Proteomes" id="UP001152797">
    <property type="component" value="Unassembled WGS sequence"/>
</dbReference>
<feature type="compositionally biased region" description="Basic and acidic residues" evidence="1">
    <location>
        <begin position="101"/>
        <end position="113"/>
    </location>
</feature>